<keyword evidence="3" id="KW-1185">Reference proteome</keyword>
<protein>
    <submittedName>
        <fullName evidence="2">Uncharacterized protein</fullName>
    </submittedName>
</protein>
<evidence type="ECO:0000313" key="3">
    <source>
        <dbReference type="Proteomes" id="UP001189624"/>
    </source>
</evidence>
<proteinExistence type="predicted"/>
<accession>A0AA86TEL4</accession>
<evidence type="ECO:0000256" key="1">
    <source>
        <dbReference type="SAM" id="Phobius"/>
    </source>
</evidence>
<organism evidence="2 3">
    <name type="scientific">Sphenostylis stenocarpa</name>
    <dbReference type="NCBI Taxonomy" id="92480"/>
    <lineage>
        <taxon>Eukaryota</taxon>
        <taxon>Viridiplantae</taxon>
        <taxon>Streptophyta</taxon>
        <taxon>Embryophyta</taxon>
        <taxon>Tracheophyta</taxon>
        <taxon>Spermatophyta</taxon>
        <taxon>Magnoliopsida</taxon>
        <taxon>eudicotyledons</taxon>
        <taxon>Gunneridae</taxon>
        <taxon>Pentapetalae</taxon>
        <taxon>rosids</taxon>
        <taxon>fabids</taxon>
        <taxon>Fabales</taxon>
        <taxon>Fabaceae</taxon>
        <taxon>Papilionoideae</taxon>
        <taxon>50 kb inversion clade</taxon>
        <taxon>NPAAA clade</taxon>
        <taxon>indigoferoid/millettioid clade</taxon>
        <taxon>Phaseoleae</taxon>
        <taxon>Sphenostylis</taxon>
    </lineage>
</organism>
<keyword evidence="1" id="KW-1133">Transmembrane helix</keyword>
<dbReference type="AlphaFoldDB" id="A0AA86TEL4"/>
<dbReference type="EMBL" id="OY731406">
    <property type="protein sequence ID" value="CAJ1975106.1"/>
    <property type="molecule type" value="Genomic_DNA"/>
</dbReference>
<feature type="transmembrane region" description="Helical" evidence="1">
    <location>
        <begin position="19"/>
        <end position="38"/>
    </location>
</feature>
<evidence type="ECO:0000313" key="2">
    <source>
        <dbReference type="EMBL" id="CAJ1975106.1"/>
    </source>
</evidence>
<reference evidence="2" key="1">
    <citation type="submission" date="2023-10" db="EMBL/GenBank/DDBJ databases">
        <authorList>
            <person name="Domelevo Entfellner J.-B."/>
        </authorList>
    </citation>
    <scope>NUCLEOTIDE SEQUENCE</scope>
</reference>
<keyword evidence="1" id="KW-0472">Membrane</keyword>
<dbReference type="Proteomes" id="UP001189624">
    <property type="component" value="Chromosome 9"/>
</dbReference>
<name>A0AA86TEL4_9FABA</name>
<gene>
    <name evidence="2" type="ORF">AYBTSS11_LOCUS27202</name>
</gene>
<dbReference type="Gramene" id="rna-AYBTSS11_LOCUS27202">
    <property type="protein sequence ID" value="CAJ1975106.1"/>
    <property type="gene ID" value="gene-AYBTSS11_LOCUS27202"/>
</dbReference>
<keyword evidence="1" id="KW-0812">Transmembrane</keyword>
<sequence>MEIFDESIRKGPQKIMERFVVVGMLCAHVVVALGPAIVETLKMLEGDDLDRKDGGRGEGYGWCGGDLGEIEDWWLGRGGVEERLAKTEGHLASMAEAWADATMRGEGERAWRRLYCVDLGSCDDGHGDGCWLVVVGAGSWDAWCM</sequence>